<reference evidence="2 3" key="1">
    <citation type="journal article" date="2019" name="Int. J. Syst. Evol. Microbiol.">
        <title>The Global Catalogue of Microorganisms (GCM) 10K type strain sequencing project: providing services to taxonomists for standard genome sequencing and annotation.</title>
        <authorList>
            <consortium name="The Broad Institute Genomics Platform"/>
            <consortium name="The Broad Institute Genome Sequencing Center for Infectious Disease"/>
            <person name="Wu L."/>
            <person name="Ma J."/>
        </authorList>
    </citation>
    <scope>NUCLEOTIDE SEQUENCE [LARGE SCALE GENOMIC DNA]</scope>
    <source>
        <strain evidence="2 3">CGMCC 1.12553</strain>
    </source>
</reference>
<organism evidence="2 3">
    <name type="scientific">Halobium salinum</name>
    <dbReference type="NCBI Taxonomy" id="1364940"/>
    <lineage>
        <taxon>Archaea</taxon>
        <taxon>Methanobacteriati</taxon>
        <taxon>Methanobacteriota</taxon>
        <taxon>Stenosarchaea group</taxon>
        <taxon>Halobacteria</taxon>
        <taxon>Halobacteriales</taxon>
        <taxon>Haloferacaceae</taxon>
        <taxon>Halobium</taxon>
    </lineage>
</organism>
<evidence type="ECO:0000313" key="3">
    <source>
        <dbReference type="Proteomes" id="UP001595921"/>
    </source>
</evidence>
<comment type="caution">
    <text evidence="2">The sequence shown here is derived from an EMBL/GenBank/DDBJ whole genome shotgun (WGS) entry which is preliminary data.</text>
</comment>
<keyword evidence="3" id="KW-1185">Reference proteome</keyword>
<dbReference type="SUPFAM" id="SSF57667">
    <property type="entry name" value="beta-beta-alpha zinc fingers"/>
    <property type="match status" value="1"/>
</dbReference>
<dbReference type="InterPro" id="IPR036236">
    <property type="entry name" value="Znf_C2H2_sf"/>
</dbReference>
<evidence type="ECO:0000313" key="2">
    <source>
        <dbReference type="EMBL" id="MFC4359730.1"/>
    </source>
</evidence>
<dbReference type="PROSITE" id="PS00028">
    <property type="entry name" value="ZINC_FINGER_C2H2_1"/>
    <property type="match status" value="1"/>
</dbReference>
<dbReference type="RefSeq" id="WP_267621395.1">
    <property type="nucleotide sequence ID" value="NZ_JAODIW010000006.1"/>
</dbReference>
<dbReference type="Proteomes" id="UP001595921">
    <property type="component" value="Unassembled WGS sequence"/>
</dbReference>
<dbReference type="AlphaFoldDB" id="A0ABD5PG14"/>
<sequence>MGARHYRCKRCGRDFADGETLRDHLRRRHPAKTEARWWVATEKPDNLQFER</sequence>
<dbReference type="PROSITE" id="PS50157">
    <property type="entry name" value="ZINC_FINGER_C2H2_2"/>
    <property type="match status" value="1"/>
</dbReference>
<evidence type="ECO:0000259" key="1">
    <source>
        <dbReference type="PROSITE" id="PS50157"/>
    </source>
</evidence>
<dbReference type="InterPro" id="IPR013087">
    <property type="entry name" value="Znf_C2H2_type"/>
</dbReference>
<name>A0ABD5PG14_9EURY</name>
<gene>
    <name evidence="2" type="ORF">ACFO0N_17430</name>
</gene>
<feature type="domain" description="C2H2-type" evidence="1">
    <location>
        <begin position="6"/>
        <end position="34"/>
    </location>
</feature>
<dbReference type="EMBL" id="JBHSDS010000008">
    <property type="protein sequence ID" value="MFC4359730.1"/>
    <property type="molecule type" value="Genomic_DNA"/>
</dbReference>
<accession>A0ABD5PG14</accession>
<protein>
    <recommendedName>
        <fullName evidence="1">C2H2-type domain-containing protein</fullName>
    </recommendedName>
</protein>
<dbReference type="Gene3D" id="3.30.160.60">
    <property type="entry name" value="Classic Zinc Finger"/>
    <property type="match status" value="1"/>
</dbReference>
<proteinExistence type="predicted"/>